<gene>
    <name evidence="5" type="ORF">HMN09_00914200</name>
</gene>
<comment type="subcellular location">
    <subcellularLocation>
        <location evidence="1">Membrane</location>
        <topology evidence="1">Multi-pass membrane protein</topology>
    </subcellularLocation>
</comment>
<feature type="transmembrane region" description="Helical" evidence="4">
    <location>
        <begin position="328"/>
        <end position="350"/>
    </location>
</feature>
<dbReference type="Proteomes" id="UP000613580">
    <property type="component" value="Unassembled WGS sequence"/>
</dbReference>
<dbReference type="InterPro" id="IPR050327">
    <property type="entry name" value="Proton-linked_MCT"/>
</dbReference>
<keyword evidence="6" id="KW-1185">Reference proteome</keyword>
<keyword evidence="4" id="KW-0472">Membrane</keyword>
<dbReference type="EMBL" id="JACAZE010000013">
    <property type="protein sequence ID" value="KAF7300309.1"/>
    <property type="molecule type" value="Genomic_DNA"/>
</dbReference>
<dbReference type="PANTHER" id="PTHR11360:SF234">
    <property type="entry name" value="MFS-TYPE TRANSPORTER DBAD-RELATED"/>
    <property type="match status" value="1"/>
</dbReference>
<dbReference type="PANTHER" id="PTHR11360">
    <property type="entry name" value="MONOCARBOXYLATE TRANSPORTER"/>
    <property type="match status" value="1"/>
</dbReference>
<feature type="transmembrane region" description="Helical" evidence="4">
    <location>
        <begin position="388"/>
        <end position="406"/>
    </location>
</feature>
<sequence length="468" mass="49712">MADVEDTTKDSEEATVMNADATGIVPGEDEKTPPVSKAVGGVAPAFPEGGAAAWATVAGAFLIQFAGFGYTTSFGVYEDYYTRIYLSESAPSAISWIGSVNAFIIISGGLLSGRLYDRGYFYQLLWGGSLLQCFSLFMLSLCKPQKLYQIFLAQGLGVGLGSGIVYVPSVSVLSHYFARRRAFAMSIVASGSSLGATLHPIMLNHLLNRPGFGFANAVRASAGTVTGAVLVACLLMRTRLPPPAKGSLPPFWGSLRRYVKDGAYVVATVGMFLFAIGLYFPIFYIQLDAIQHGVSPTFSFYALVILNASSLVGRLAPAPFLARAGPLGIPVMQGLAMFCCTVLIFSMIALHDVGSVVGIGVVYGFSSGVYITLTPPIIAFLTDNMSELGLRLGISFAFVGIGGLIGPPIHGALLTGTGRYVWWRPAMFAGIVCALGTACFVVVVIIVRRRYLRKMAMAMAVERGAEKN</sequence>
<evidence type="ECO:0000256" key="3">
    <source>
        <dbReference type="SAM" id="MobiDB-lite"/>
    </source>
</evidence>
<evidence type="ECO:0000256" key="1">
    <source>
        <dbReference type="ARBA" id="ARBA00004141"/>
    </source>
</evidence>
<dbReference type="GO" id="GO:0022857">
    <property type="term" value="F:transmembrane transporter activity"/>
    <property type="evidence" value="ECO:0007669"/>
    <property type="project" value="InterPro"/>
</dbReference>
<feature type="transmembrane region" description="Helical" evidence="4">
    <location>
        <begin position="214"/>
        <end position="235"/>
    </location>
</feature>
<dbReference type="GO" id="GO:0016020">
    <property type="term" value="C:membrane"/>
    <property type="evidence" value="ECO:0007669"/>
    <property type="project" value="UniProtKB-SubCell"/>
</dbReference>
<feature type="transmembrane region" description="Helical" evidence="4">
    <location>
        <begin position="356"/>
        <end position="381"/>
    </location>
</feature>
<keyword evidence="4" id="KW-0812">Transmembrane</keyword>
<evidence type="ECO:0000313" key="6">
    <source>
        <dbReference type="Proteomes" id="UP000613580"/>
    </source>
</evidence>
<dbReference type="Gene3D" id="1.20.1250.20">
    <property type="entry name" value="MFS general substrate transporter like domains"/>
    <property type="match status" value="2"/>
</dbReference>
<feature type="compositionally biased region" description="Basic and acidic residues" evidence="3">
    <location>
        <begin position="1"/>
        <end position="12"/>
    </location>
</feature>
<feature type="transmembrane region" description="Helical" evidence="4">
    <location>
        <begin position="93"/>
        <end position="113"/>
    </location>
</feature>
<feature type="transmembrane region" description="Helical" evidence="4">
    <location>
        <begin position="426"/>
        <end position="447"/>
    </location>
</feature>
<evidence type="ECO:0000256" key="2">
    <source>
        <dbReference type="ARBA" id="ARBA00006727"/>
    </source>
</evidence>
<accession>A0A8H6W5S2</accession>
<dbReference type="Pfam" id="PF07690">
    <property type="entry name" value="MFS_1"/>
    <property type="match status" value="1"/>
</dbReference>
<dbReference type="InterPro" id="IPR036259">
    <property type="entry name" value="MFS_trans_sf"/>
</dbReference>
<keyword evidence="4" id="KW-1133">Transmembrane helix</keyword>
<dbReference type="InterPro" id="IPR011701">
    <property type="entry name" value="MFS"/>
</dbReference>
<feature type="region of interest" description="Disordered" evidence="3">
    <location>
        <begin position="1"/>
        <end position="31"/>
    </location>
</feature>
<feature type="transmembrane region" description="Helical" evidence="4">
    <location>
        <begin position="298"/>
        <end position="316"/>
    </location>
</feature>
<feature type="transmembrane region" description="Helical" evidence="4">
    <location>
        <begin position="120"/>
        <end position="141"/>
    </location>
</feature>
<organism evidence="5 6">
    <name type="scientific">Mycena chlorophos</name>
    <name type="common">Agaric fungus</name>
    <name type="synonym">Agaricus chlorophos</name>
    <dbReference type="NCBI Taxonomy" id="658473"/>
    <lineage>
        <taxon>Eukaryota</taxon>
        <taxon>Fungi</taxon>
        <taxon>Dikarya</taxon>
        <taxon>Basidiomycota</taxon>
        <taxon>Agaricomycotina</taxon>
        <taxon>Agaricomycetes</taxon>
        <taxon>Agaricomycetidae</taxon>
        <taxon>Agaricales</taxon>
        <taxon>Marasmiineae</taxon>
        <taxon>Mycenaceae</taxon>
        <taxon>Mycena</taxon>
    </lineage>
</organism>
<feature type="transmembrane region" description="Helical" evidence="4">
    <location>
        <begin position="263"/>
        <end position="286"/>
    </location>
</feature>
<feature type="transmembrane region" description="Helical" evidence="4">
    <location>
        <begin position="182"/>
        <end position="202"/>
    </location>
</feature>
<feature type="transmembrane region" description="Helical" evidence="4">
    <location>
        <begin position="51"/>
        <end position="73"/>
    </location>
</feature>
<dbReference type="SUPFAM" id="SSF103473">
    <property type="entry name" value="MFS general substrate transporter"/>
    <property type="match status" value="1"/>
</dbReference>
<feature type="transmembrane region" description="Helical" evidence="4">
    <location>
        <begin position="147"/>
        <end position="170"/>
    </location>
</feature>
<reference evidence="5" key="1">
    <citation type="submission" date="2020-05" db="EMBL/GenBank/DDBJ databases">
        <title>Mycena genomes resolve the evolution of fungal bioluminescence.</title>
        <authorList>
            <person name="Tsai I.J."/>
        </authorList>
    </citation>
    <scope>NUCLEOTIDE SEQUENCE</scope>
    <source>
        <strain evidence="5">110903Hualien_Pintung</strain>
    </source>
</reference>
<comment type="caution">
    <text evidence="5">The sequence shown here is derived from an EMBL/GenBank/DDBJ whole genome shotgun (WGS) entry which is preliminary data.</text>
</comment>
<dbReference type="OrthoDB" id="6499973at2759"/>
<comment type="similarity">
    <text evidence="2">Belongs to the major facilitator superfamily. Monocarboxylate porter (TC 2.A.1.13) family.</text>
</comment>
<dbReference type="AlphaFoldDB" id="A0A8H6W5S2"/>
<proteinExistence type="inferred from homology"/>
<protein>
    <submittedName>
        <fullName evidence="5">MFS general substrate transporter</fullName>
    </submittedName>
</protein>
<evidence type="ECO:0000256" key="4">
    <source>
        <dbReference type="SAM" id="Phobius"/>
    </source>
</evidence>
<evidence type="ECO:0000313" key="5">
    <source>
        <dbReference type="EMBL" id="KAF7300309.1"/>
    </source>
</evidence>
<name>A0A8H6W5S2_MYCCL</name>